<comment type="similarity">
    <text evidence="1 3">Belongs to the sulfotransferase 1 family.</text>
</comment>
<name>A0ABY9DU02_VITVI</name>
<organism evidence="5 6">
    <name type="scientific">Vitis vinifera</name>
    <name type="common">Grape</name>
    <dbReference type="NCBI Taxonomy" id="29760"/>
    <lineage>
        <taxon>Eukaryota</taxon>
        <taxon>Viridiplantae</taxon>
        <taxon>Streptophyta</taxon>
        <taxon>Embryophyta</taxon>
        <taxon>Tracheophyta</taxon>
        <taxon>Spermatophyta</taxon>
        <taxon>Magnoliopsida</taxon>
        <taxon>eudicotyledons</taxon>
        <taxon>Gunneridae</taxon>
        <taxon>Pentapetalae</taxon>
        <taxon>rosids</taxon>
        <taxon>Vitales</taxon>
        <taxon>Vitaceae</taxon>
        <taxon>Viteae</taxon>
        <taxon>Vitis</taxon>
    </lineage>
</organism>
<feature type="domain" description="Sulfotransferase" evidence="4">
    <location>
        <begin position="55"/>
        <end position="193"/>
    </location>
</feature>
<evidence type="ECO:0000259" key="4">
    <source>
        <dbReference type="Pfam" id="PF00685"/>
    </source>
</evidence>
<keyword evidence="6" id="KW-1185">Reference proteome</keyword>
<sequence length="232" mass="26875">MSPRSHLEMRWTLRPPYAESVDADFYHYQEFWCSFLISRRNHEISQQHFQAQPVDIILSSAPETGTTWLKVAIVTGHHFDGSTNSLLTIMPHECVPLLEVDSVQDPFHRSPNLSLLATHMPYTSLEPKDAFVSLWHFICKLAPQEGEHVPLEKAPDMFCKGISEYGPYWDHVVRYWKASLECPERVLFLKYEVYFSKGNVGDWNNYPDELVQCVVQITEHKFSGTGLMFLQP</sequence>
<evidence type="ECO:0000256" key="2">
    <source>
        <dbReference type="ARBA" id="ARBA00022679"/>
    </source>
</evidence>
<dbReference type="PANTHER" id="PTHR11783">
    <property type="entry name" value="SULFOTRANSFERASE SULT"/>
    <property type="match status" value="1"/>
</dbReference>
<evidence type="ECO:0000313" key="5">
    <source>
        <dbReference type="EMBL" id="WKA11028.1"/>
    </source>
</evidence>
<evidence type="ECO:0000256" key="1">
    <source>
        <dbReference type="ARBA" id="ARBA00005771"/>
    </source>
</evidence>
<reference evidence="5 6" key="1">
    <citation type="journal article" date="2023" name="Hortic Res">
        <title>The complete reference genome for grapevine (Vitis vinifera L.) genetics and breeding.</title>
        <authorList>
            <person name="Shi X."/>
            <person name="Cao S."/>
            <person name="Wang X."/>
            <person name="Huang S."/>
            <person name="Wang Y."/>
            <person name="Liu Z."/>
            <person name="Liu W."/>
            <person name="Leng X."/>
            <person name="Peng Y."/>
            <person name="Wang N."/>
            <person name="Wang Y."/>
            <person name="Ma Z."/>
            <person name="Xu X."/>
            <person name="Zhang F."/>
            <person name="Xue H."/>
            <person name="Zhong H."/>
            <person name="Wang Y."/>
            <person name="Zhang K."/>
            <person name="Velt A."/>
            <person name="Avia K."/>
            <person name="Holtgrawe D."/>
            <person name="Grimplet J."/>
            <person name="Matus J.T."/>
            <person name="Ware D."/>
            <person name="Wu X."/>
            <person name="Wang H."/>
            <person name="Liu C."/>
            <person name="Fang Y."/>
            <person name="Rustenholz C."/>
            <person name="Cheng Z."/>
            <person name="Xiao H."/>
            <person name="Zhou Y."/>
        </authorList>
    </citation>
    <scope>NUCLEOTIDE SEQUENCE [LARGE SCALE GENOMIC DNA]</scope>
    <source>
        <strain evidence="6">cv. Pinot noir / PN40024</strain>
        <tissue evidence="5">Leaf</tissue>
    </source>
</reference>
<dbReference type="EMBL" id="CP126665">
    <property type="protein sequence ID" value="WKA11028.1"/>
    <property type="molecule type" value="Genomic_DNA"/>
</dbReference>
<protein>
    <recommendedName>
        <fullName evidence="3">Sulfotransferase</fullName>
        <ecNumber evidence="3">2.8.2.-</ecNumber>
    </recommendedName>
</protein>
<dbReference type="Pfam" id="PF00685">
    <property type="entry name" value="Sulfotransfer_1"/>
    <property type="match status" value="1"/>
</dbReference>
<dbReference type="InterPro" id="IPR000863">
    <property type="entry name" value="Sulfotransferase_dom"/>
</dbReference>
<dbReference type="Proteomes" id="UP001227230">
    <property type="component" value="Chromosome 18"/>
</dbReference>
<evidence type="ECO:0000313" key="6">
    <source>
        <dbReference type="Proteomes" id="UP001227230"/>
    </source>
</evidence>
<dbReference type="Gene3D" id="3.40.50.300">
    <property type="entry name" value="P-loop containing nucleotide triphosphate hydrolases"/>
    <property type="match status" value="1"/>
</dbReference>
<evidence type="ECO:0000256" key="3">
    <source>
        <dbReference type="RuleBase" id="RU361155"/>
    </source>
</evidence>
<keyword evidence="2 3" id="KW-0808">Transferase</keyword>
<dbReference type="EC" id="2.8.2.-" evidence="3"/>
<dbReference type="InterPro" id="IPR027417">
    <property type="entry name" value="P-loop_NTPase"/>
</dbReference>
<gene>
    <name evidence="5" type="ORF">VitviT2T_028563</name>
</gene>
<dbReference type="SUPFAM" id="SSF52540">
    <property type="entry name" value="P-loop containing nucleoside triphosphate hydrolases"/>
    <property type="match status" value="1"/>
</dbReference>
<proteinExistence type="inferred from homology"/>
<accession>A0ABY9DU02</accession>